<organism evidence="2 3">
    <name type="scientific">Musca domestica</name>
    <name type="common">House fly</name>
    <dbReference type="NCBI Taxonomy" id="7370"/>
    <lineage>
        <taxon>Eukaryota</taxon>
        <taxon>Metazoa</taxon>
        <taxon>Ecdysozoa</taxon>
        <taxon>Arthropoda</taxon>
        <taxon>Hexapoda</taxon>
        <taxon>Insecta</taxon>
        <taxon>Pterygota</taxon>
        <taxon>Neoptera</taxon>
        <taxon>Endopterygota</taxon>
        <taxon>Diptera</taxon>
        <taxon>Brachycera</taxon>
        <taxon>Muscomorpha</taxon>
        <taxon>Muscoidea</taxon>
        <taxon>Muscidae</taxon>
        <taxon>Musca</taxon>
    </lineage>
</organism>
<dbReference type="GeneID" id="109613501"/>
<feature type="compositionally biased region" description="Low complexity" evidence="1">
    <location>
        <begin position="367"/>
        <end position="377"/>
    </location>
</feature>
<feature type="region of interest" description="Disordered" evidence="1">
    <location>
        <begin position="416"/>
        <end position="514"/>
    </location>
</feature>
<dbReference type="OrthoDB" id="8029436at2759"/>
<name>A0A9J7DHK0_MUSDO</name>
<feature type="compositionally biased region" description="Basic and acidic residues" evidence="1">
    <location>
        <begin position="418"/>
        <end position="434"/>
    </location>
</feature>
<evidence type="ECO:0000256" key="1">
    <source>
        <dbReference type="SAM" id="MobiDB-lite"/>
    </source>
</evidence>
<feature type="compositionally biased region" description="Low complexity" evidence="1">
    <location>
        <begin position="611"/>
        <end position="644"/>
    </location>
</feature>
<feature type="compositionally biased region" description="Basic residues" evidence="1">
    <location>
        <begin position="656"/>
        <end position="666"/>
    </location>
</feature>
<dbReference type="Proteomes" id="UP001652621">
    <property type="component" value="Unplaced"/>
</dbReference>
<feature type="compositionally biased region" description="Polar residues" evidence="1">
    <location>
        <begin position="225"/>
        <end position="235"/>
    </location>
</feature>
<evidence type="ECO:0000313" key="2">
    <source>
        <dbReference type="Proteomes" id="UP001652621"/>
    </source>
</evidence>
<keyword evidence="2" id="KW-1185">Reference proteome</keyword>
<feature type="compositionally biased region" description="Basic and acidic residues" evidence="1">
    <location>
        <begin position="209"/>
        <end position="222"/>
    </location>
</feature>
<dbReference type="KEGG" id="mde:109613501"/>
<feature type="region of interest" description="Disordered" evidence="1">
    <location>
        <begin position="363"/>
        <end position="390"/>
    </location>
</feature>
<feature type="region of interest" description="Disordered" evidence="1">
    <location>
        <begin position="591"/>
        <end position="678"/>
    </location>
</feature>
<feature type="compositionally biased region" description="Basic and acidic residues" evidence="1">
    <location>
        <begin position="669"/>
        <end position="678"/>
    </location>
</feature>
<gene>
    <name evidence="3" type="primary">LOC109613501</name>
</gene>
<feature type="compositionally biased region" description="Basic and acidic residues" evidence="1">
    <location>
        <begin position="646"/>
        <end position="655"/>
    </location>
</feature>
<sequence length="678" mass="76926">MLLLLFRNCCRILWKHVRTNSLGHKKLDKEPKKLSPTPPPSTPLQLSYYRQQQQRHYHFILWFSFLLLLSQQHGECECSPASGANHRAQRRFMWKQMDTTVDGFVGRMVTGARMMKGMIGEFMPQQQQGGKPGSGNALDYLPTETTRIRYIIRNPLTKETKVIKIRPSKKVIKLMAMTPKPLLAEKTKSMYILENGKLRQLEKEQKLIAEGKLPPKHEERMPSNKKPTSGDNSQRGHNRDHLQHGEIVKGVGLGGQDFGESWKPVFKDHESHSTARPSMMSLLHTNIVGELLPQPQKQVYDPTYESNDYEEMEREREREFERDRNKSHTYEVTEYTAEESVMQPLSHDYYSYKHVPISGLTLRATGSTSTTESPSETNKNEEETNPEEHFYSYRPVPVASLSLSLRGLGHRYATPQKEIPREVEEHKEVEEASSEKVQITEYRTHRGPPPSRLSGSSSSSSYRSHVETTTSLPSTTTTEEPNYPPAFLKKMRERPDSQYVVKQQQPRNKPKELVLENTWIPSNVSYSETNTYHPKPTAYPQHSISSLRIKSQKWPPDLPDTHNSDNAHHAAEPSAGSLQGYETNASATSISAVRNTGNHSRKNVRLKSHEGGNSSPISSSASSGSSNTSTLSASSSSSSPSSHSQPAHETRNIEYHRHRNSRHRGSIRFGDKLETDEG</sequence>
<reference evidence="3" key="1">
    <citation type="submission" date="2025-08" db="UniProtKB">
        <authorList>
            <consortium name="RefSeq"/>
        </authorList>
    </citation>
    <scope>IDENTIFICATION</scope>
    <source>
        <strain evidence="3">Aabys</strain>
        <tissue evidence="3">Whole body</tissue>
    </source>
</reference>
<dbReference type="RefSeq" id="XP_019893918.2">
    <property type="nucleotide sequence ID" value="XM_020038359.2"/>
</dbReference>
<evidence type="ECO:0000313" key="3">
    <source>
        <dbReference type="RefSeq" id="XP_019893918.2"/>
    </source>
</evidence>
<proteinExistence type="predicted"/>
<feature type="compositionally biased region" description="Low complexity" evidence="1">
    <location>
        <begin position="452"/>
        <end position="481"/>
    </location>
</feature>
<feature type="region of interest" description="Disordered" evidence="1">
    <location>
        <begin position="552"/>
        <end position="579"/>
    </location>
</feature>
<dbReference type="VEuPathDB" id="VectorBase:MDOMA2_014700"/>
<protein>
    <submittedName>
        <fullName evidence="3">Uncharacterized protein LOC109613501</fullName>
    </submittedName>
</protein>
<feature type="compositionally biased region" description="Basic and acidic residues" evidence="1">
    <location>
        <begin position="378"/>
        <end position="390"/>
    </location>
</feature>
<dbReference type="AlphaFoldDB" id="A0A9J7DHK0"/>
<feature type="compositionally biased region" description="Basic and acidic residues" evidence="1">
    <location>
        <begin position="559"/>
        <end position="571"/>
    </location>
</feature>
<feature type="region of interest" description="Disordered" evidence="1">
    <location>
        <begin position="209"/>
        <end position="239"/>
    </location>
</feature>
<accession>A0A9J7DHK0</accession>